<dbReference type="InterPro" id="IPR011006">
    <property type="entry name" value="CheY-like_superfamily"/>
</dbReference>
<dbReference type="InterPro" id="IPR036457">
    <property type="entry name" value="PPM-type-like_dom_sf"/>
</dbReference>
<dbReference type="InterPro" id="IPR001789">
    <property type="entry name" value="Sig_transdc_resp-reg_receiver"/>
</dbReference>
<keyword evidence="1 6" id="KW-0378">Hydrolase</keyword>
<gene>
    <name evidence="6" type="ORF">COMA1_40161</name>
</gene>
<protein>
    <submittedName>
        <fullName evidence="6">Putative Response regulator receiver modulated Serine phosphatase</fullName>
        <ecNumber evidence="6">3.1.3.16</ecNumber>
    </submittedName>
</protein>
<dbReference type="InterPro" id="IPR052016">
    <property type="entry name" value="Bact_Sigma-Reg"/>
</dbReference>
<dbReference type="Pfam" id="PF00072">
    <property type="entry name" value="Response_reg"/>
    <property type="match status" value="1"/>
</dbReference>
<dbReference type="PROSITE" id="PS50110">
    <property type="entry name" value="RESPONSE_REGULATORY"/>
    <property type="match status" value="1"/>
</dbReference>
<feature type="region of interest" description="Disordered" evidence="4">
    <location>
        <begin position="1"/>
        <end position="32"/>
    </location>
</feature>
<evidence type="ECO:0000313" key="7">
    <source>
        <dbReference type="Proteomes" id="UP000199032"/>
    </source>
</evidence>
<dbReference type="PANTHER" id="PTHR43156">
    <property type="entry name" value="STAGE II SPORULATION PROTEIN E-RELATED"/>
    <property type="match status" value="1"/>
</dbReference>
<dbReference type="AlphaFoldDB" id="A0A0S4LJ98"/>
<dbReference type="Gene3D" id="3.60.40.10">
    <property type="entry name" value="PPM-type phosphatase domain"/>
    <property type="match status" value="1"/>
</dbReference>
<keyword evidence="3" id="KW-0175">Coiled coil</keyword>
<dbReference type="SMART" id="SM00448">
    <property type="entry name" value="REC"/>
    <property type="match status" value="1"/>
</dbReference>
<dbReference type="EMBL" id="CZQA01000010">
    <property type="protein sequence ID" value="CUS37628.1"/>
    <property type="molecule type" value="Genomic_DNA"/>
</dbReference>
<dbReference type="SMART" id="SM00331">
    <property type="entry name" value="PP2C_SIG"/>
    <property type="match status" value="1"/>
</dbReference>
<feature type="domain" description="Response regulatory" evidence="5">
    <location>
        <begin position="42"/>
        <end position="158"/>
    </location>
</feature>
<dbReference type="Proteomes" id="UP000199032">
    <property type="component" value="Unassembled WGS sequence"/>
</dbReference>
<dbReference type="Pfam" id="PF07228">
    <property type="entry name" value="SpoIIE"/>
    <property type="match status" value="1"/>
</dbReference>
<proteinExistence type="predicted"/>
<feature type="coiled-coil region" evidence="3">
    <location>
        <begin position="160"/>
        <end position="187"/>
    </location>
</feature>
<dbReference type="InterPro" id="IPR001932">
    <property type="entry name" value="PPM-type_phosphatase-like_dom"/>
</dbReference>
<organism evidence="6 7">
    <name type="scientific">Candidatus Nitrospira nitrosa</name>
    <dbReference type="NCBI Taxonomy" id="1742972"/>
    <lineage>
        <taxon>Bacteria</taxon>
        <taxon>Pseudomonadati</taxon>
        <taxon>Nitrospirota</taxon>
        <taxon>Nitrospiria</taxon>
        <taxon>Nitrospirales</taxon>
        <taxon>Nitrospiraceae</taxon>
        <taxon>Nitrospira</taxon>
    </lineage>
</organism>
<dbReference type="SUPFAM" id="SSF81606">
    <property type="entry name" value="PP2C-like"/>
    <property type="match status" value="1"/>
</dbReference>
<sequence length="429" mass="47331">MLPTQGLQDLELGTKNLKPHPNSGCPMPSTSVEHRTHVTPQTVLIIDDEPTARVALAARLKRLGYRVLQADDGKVGLDMLRRERPDLTILDWMMPEMDGPSFCELVRQDPELLSSQILMMTSNDQPEQIAEGLARGADDFLSKAASKYEITARVQAGIRAAGLIRRLEDVTAEIRRKQDTLERELQSAARYVESLLPVSGTIVPGVEMVRVYRPSLGLGGDLFNVVPWSDNLLGLYLLDASGHGVSPALRSASFATFLRRESLLRHVGSSDPGAILTEANKHFPLTENGHYFTIVFATLDIRSHTLSYATAGHSGVFLHRKSGEVYWIAKPNLPLGFDSSTIYGTEVLSVDPGDRLYVLSDGLYEVPDATGNLWGQDRLEQLVCTLGRQPLSEVLSSAVNEAVRWLGHEQFPDDVAVMAVELRETQTHE</sequence>
<name>A0A0S4LJ98_9BACT</name>
<dbReference type="GO" id="GO:0004722">
    <property type="term" value="F:protein serine/threonine phosphatase activity"/>
    <property type="evidence" value="ECO:0007669"/>
    <property type="project" value="UniProtKB-EC"/>
</dbReference>
<dbReference type="Gene3D" id="3.40.50.2300">
    <property type="match status" value="1"/>
</dbReference>
<keyword evidence="7" id="KW-1185">Reference proteome</keyword>
<dbReference type="STRING" id="1742972.COMA1_40161"/>
<accession>A0A0S4LJ98</accession>
<dbReference type="SUPFAM" id="SSF52172">
    <property type="entry name" value="CheY-like"/>
    <property type="match status" value="1"/>
</dbReference>
<evidence type="ECO:0000256" key="4">
    <source>
        <dbReference type="SAM" id="MobiDB-lite"/>
    </source>
</evidence>
<dbReference type="OrthoDB" id="9763484at2"/>
<evidence type="ECO:0000256" key="2">
    <source>
        <dbReference type="PROSITE-ProRule" id="PRU00169"/>
    </source>
</evidence>
<evidence type="ECO:0000313" key="6">
    <source>
        <dbReference type="EMBL" id="CUS37628.1"/>
    </source>
</evidence>
<evidence type="ECO:0000256" key="1">
    <source>
        <dbReference type="ARBA" id="ARBA00022801"/>
    </source>
</evidence>
<keyword evidence="2" id="KW-0597">Phosphoprotein</keyword>
<evidence type="ECO:0000259" key="5">
    <source>
        <dbReference type="PROSITE" id="PS50110"/>
    </source>
</evidence>
<feature type="modified residue" description="4-aspartylphosphate" evidence="2">
    <location>
        <position position="91"/>
    </location>
</feature>
<dbReference type="GO" id="GO:0000160">
    <property type="term" value="P:phosphorelay signal transduction system"/>
    <property type="evidence" value="ECO:0007669"/>
    <property type="project" value="InterPro"/>
</dbReference>
<reference evidence="6 7" key="1">
    <citation type="submission" date="2015-10" db="EMBL/GenBank/DDBJ databases">
        <authorList>
            <person name="Gilbert D.G."/>
        </authorList>
    </citation>
    <scope>NUCLEOTIDE SEQUENCE [LARGE SCALE GENOMIC DNA]</scope>
    <source>
        <strain evidence="6">COMA1</strain>
    </source>
</reference>
<dbReference type="PANTHER" id="PTHR43156:SF2">
    <property type="entry name" value="STAGE II SPORULATION PROTEIN E"/>
    <property type="match status" value="1"/>
</dbReference>
<evidence type="ECO:0000256" key="3">
    <source>
        <dbReference type="SAM" id="Coils"/>
    </source>
</evidence>
<dbReference type="EC" id="3.1.3.16" evidence="6"/>